<dbReference type="PANTHER" id="PTHR14269">
    <property type="entry name" value="CDP-DIACYLGLYCEROL--GLYCEROL-3-PHOSPHATE 3-PHOSPHATIDYLTRANSFERASE-RELATED"/>
    <property type="match status" value="1"/>
</dbReference>
<evidence type="ECO:0000256" key="7">
    <source>
        <dbReference type="ARBA" id="ARBA00023098"/>
    </source>
</evidence>
<feature type="transmembrane region" description="Helical" evidence="12">
    <location>
        <begin position="35"/>
        <end position="57"/>
    </location>
</feature>
<keyword evidence="10" id="KW-1208">Phospholipid metabolism</keyword>
<keyword evidence="7" id="KW-0443">Lipid metabolism</keyword>
<comment type="subcellular location">
    <subcellularLocation>
        <location evidence="1">Membrane</location>
        <topology evidence="1">Multi-pass membrane protein</topology>
    </subcellularLocation>
</comment>
<dbReference type="Proteomes" id="UP001596020">
    <property type="component" value="Unassembled WGS sequence"/>
</dbReference>
<keyword evidence="14" id="KW-1185">Reference proteome</keyword>
<dbReference type="Gene3D" id="1.20.120.1760">
    <property type="match status" value="1"/>
</dbReference>
<evidence type="ECO:0000256" key="1">
    <source>
        <dbReference type="ARBA" id="ARBA00004141"/>
    </source>
</evidence>
<dbReference type="PROSITE" id="PS00379">
    <property type="entry name" value="CDP_ALCOHOL_P_TRANSF"/>
    <property type="match status" value="1"/>
</dbReference>
<evidence type="ECO:0000256" key="10">
    <source>
        <dbReference type="ARBA" id="ARBA00023264"/>
    </source>
</evidence>
<evidence type="ECO:0000256" key="2">
    <source>
        <dbReference type="ARBA" id="ARBA00010441"/>
    </source>
</evidence>
<gene>
    <name evidence="13" type="ORF">ACFO3G_05555</name>
</gene>
<evidence type="ECO:0000313" key="14">
    <source>
        <dbReference type="Proteomes" id="UP001596020"/>
    </source>
</evidence>
<keyword evidence="9" id="KW-0594">Phospholipid biosynthesis</keyword>
<dbReference type="PANTHER" id="PTHR14269:SF61">
    <property type="entry name" value="CDP-DIACYLGLYCEROL--SERINE O-PHOSPHATIDYLTRANSFERASE"/>
    <property type="match status" value="1"/>
</dbReference>
<comment type="caution">
    <text evidence="13">The sequence shown here is derived from an EMBL/GenBank/DDBJ whole genome shotgun (WGS) entry which is preliminary data.</text>
</comment>
<reference evidence="14" key="1">
    <citation type="journal article" date="2019" name="Int. J. Syst. Evol. Microbiol.">
        <title>The Global Catalogue of Microorganisms (GCM) 10K type strain sequencing project: providing services to taxonomists for standard genome sequencing and annotation.</title>
        <authorList>
            <consortium name="The Broad Institute Genomics Platform"/>
            <consortium name="The Broad Institute Genome Sequencing Center for Infectious Disease"/>
            <person name="Wu L."/>
            <person name="Ma J."/>
        </authorList>
    </citation>
    <scope>NUCLEOTIDE SEQUENCE [LARGE SCALE GENOMIC DNA]</scope>
    <source>
        <strain evidence="14">CGMCC 4.7357</strain>
    </source>
</reference>
<feature type="transmembrane region" description="Helical" evidence="12">
    <location>
        <begin position="95"/>
        <end position="113"/>
    </location>
</feature>
<dbReference type="InterPro" id="IPR048254">
    <property type="entry name" value="CDP_ALCOHOL_P_TRANSF_CS"/>
</dbReference>
<accession>A0ABV9K7L9</accession>
<feature type="transmembrane region" description="Helical" evidence="12">
    <location>
        <begin position="193"/>
        <end position="222"/>
    </location>
</feature>
<keyword evidence="8 12" id="KW-0472">Membrane</keyword>
<organism evidence="13 14">
    <name type="scientific">Falsiporphyromonas endometrii</name>
    <dbReference type="NCBI Taxonomy" id="1387297"/>
    <lineage>
        <taxon>Bacteria</taxon>
        <taxon>Pseudomonadati</taxon>
        <taxon>Bacteroidota</taxon>
        <taxon>Bacteroidia</taxon>
        <taxon>Bacteroidales</taxon>
        <taxon>Porphyromonadaceae</taxon>
        <taxon>Falsiporphyromonas</taxon>
    </lineage>
</organism>
<feature type="transmembrane region" description="Helical" evidence="12">
    <location>
        <begin position="125"/>
        <end position="144"/>
    </location>
</feature>
<evidence type="ECO:0000256" key="6">
    <source>
        <dbReference type="ARBA" id="ARBA00022989"/>
    </source>
</evidence>
<keyword evidence="5 12" id="KW-0812">Transmembrane</keyword>
<evidence type="ECO:0000313" key="13">
    <source>
        <dbReference type="EMBL" id="MFC4666064.1"/>
    </source>
</evidence>
<feature type="transmembrane region" description="Helical" evidence="12">
    <location>
        <begin position="150"/>
        <end position="172"/>
    </location>
</feature>
<name>A0ABV9K7L9_9PORP</name>
<dbReference type="RefSeq" id="WP_380078766.1">
    <property type="nucleotide sequence ID" value="NZ_JBHSGO010000170.1"/>
</dbReference>
<keyword evidence="6 12" id="KW-1133">Transmembrane helix</keyword>
<dbReference type="InterPro" id="IPR000462">
    <property type="entry name" value="CDP-OH_P_trans"/>
</dbReference>
<dbReference type="PROSITE" id="PS51257">
    <property type="entry name" value="PROKAR_LIPOPROTEIN"/>
    <property type="match status" value="1"/>
</dbReference>
<evidence type="ECO:0000256" key="11">
    <source>
        <dbReference type="RuleBase" id="RU003750"/>
    </source>
</evidence>
<dbReference type="InterPro" id="IPR043130">
    <property type="entry name" value="CDP-OH_PTrfase_TM_dom"/>
</dbReference>
<keyword evidence="3" id="KW-0444">Lipid biosynthesis</keyword>
<proteinExistence type="inferred from homology"/>
<evidence type="ECO:0000256" key="9">
    <source>
        <dbReference type="ARBA" id="ARBA00023209"/>
    </source>
</evidence>
<protein>
    <submittedName>
        <fullName evidence="13">CDP-alcohol phosphatidyltransferase family protein</fullName>
    </submittedName>
</protein>
<evidence type="ECO:0000256" key="5">
    <source>
        <dbReference type="ARBA" id="ARBA00022692"/>
    </source>
</evidence>
<comment type="similarity">
    <text evidence="2 11">Belongs to the CDP-alcohol phosphatidyltransferase class-I family.</text>
</comment>
<evidence type="ECO:0000256" key="3">
    <source>
        <dbReference type="ARBA" id="ARBA00022516"/>
    </source>
</evidence>
<keyword evidence="4 11" id="KW-0808">Transferase</keyword>
<dbReference type="EMBL" id="JBHSGO010000170">
    <property type="protein sequence ID" value="MFC4666064.1"/>
    <property type="molecule type" value="Genomic_DNA"/>
</dbReference>
<sequence>MNAIKKNIPNTITCLNLLSGCMAITYTFVEGPSLWVAFFIALAAVFDLFDGMVARMLKVSSPIGADLDSLADVISFGLAPAAYLFSVIFSSYSNFYIAFPVFLLAAFAAVRLAKFNNDERQHTSFIGLPVPANALFWIGFISLLERANLFSNMGLALILIYSFVVLMSYLMVSEVPMFSLKVKSVAFKGNESRYLLIIASAVLLIWLGVAGFAPAMILYILLSLFSKRG</sequence>
<dbReference type="Pfam" id="PF01066">
    <property type="entry name" value="CDP-OH_P_transf"/>
    <property type="match status" value="1"/>
</dbReference>
<evidence type="ECO:0000256" key="4">
    <source>
        <dbReference type="ARBA" id="ARBA00022679"/>
    </source>
</evidence>
<evidence type="ECO:0000256" key="8">
    <source>
        <dbReference type="ARBA" id="ARBA00023136"/>
    </source>
</evidence>
<dbReference type="InterPro" id="IPR050324">
    <property type="entry name" value="CDP-alcohol_PTase-I"/>
</dbReference>
<feature type="transmembrane region" description="Helical" evidence="12">
    <location>
        <begin position="69"/>
        <end position="89"/>
    </location>
</feature>
<evidence type="ECO:0000256" key="12">
    <source>
        <dbReference type="SAM" id="Phobius"/>
    </source>
</evidence>